<evidence type="ECO:0000256" key="8">
    <source>
        <dbReference type="RuleBase" id="RU365088"/>
    </source>
</evidence>
<keyword evidence="7 8" id="KW-0472">Membrane</keyword>
<dbReference type="SUPFAM" id="SSF103473">
    <property type="entry name" value="MFS general substrate transporter"/>
    <property type="match status" value="1"/>
</dbReference>
<evidence type="ECO:0000256" key="5">
    <source>
        <dbReference type="ARBA" id="ARBA00022692"/>
    </source>
</evidence>
<dbReference type="Gene3D" id="1.20.1720.10">
    <property type="entry name" value="Multidrug resistance protein D"/>
    <property type="match status" value="1"/>
</dbReference>
<dbReference type="RefSeq" id="WP_027243154.1">
    <property type="nucleotide sequence ID" value="NZ_CP012508.1"/>
</dbReference>
<dbReference type="Pfam" id="PF07690">
    <property type="entry name" value="MFS_1"/>
    <property type="match status" value="1"/>
</dbReference>
<feature type="transmembrane region" description="Helical" evidence="8">
    <location>
        <begin position="220"/>
        <end position="243"/>
    </location>
</feature>
<comment type="similarity">
    <text evidence="2 8">Belongs to the major facilitator superfamily. Bcr/CmlA family.</text>
</comment>
<dbReference type="GO" id="GO:0042910">
    <property type="term" value="F:xenobiotic transmembrane transporter activity"/>
    <property type="evidence" value="ECO:0007669"/>
    <property type="project" value="InterPro"/>
</dbReference>
<dbReference type="NCBIfam" id="TIGR00710">
    <property type="entry name" value="efflux_Bcr_CflA"/>
    <property type="match status" value="1"/>
</dbReference>
<feature type="transmembrane region" description="Helical" evidence="8">
    <location>
        <begin position="347"/>
        <end position="369"/>
    </location>
</feature>
<feature type="transmembrane region" description="Helical" evidence="8">
    <location>
        <begin position="255"/>
        <end position="276"/>
    </location>
</feature>
<feature type="transmembrane region" description="Helical" evidence="8">
    <location>
        <begin position="49"/>
        <end position="67"/>
    </location>
</feature>
<evidence type="ECO:0000256" key="3">
    <source>
        <dbReference type="ARBA" id="ARBA00022448"/>
    </source>
</evidence>
<dbReference type="InterPro" id="IPR004812">
    <property type="entry name" value="Efflux_drug-R_Bcr/CmlA"/>
</dbReference>
<dbReference type="AlphaFoldDB" id="A0A1L6TDI9"/>
<feature type="transmembrane region" description="Helical" evidence="8">
    <location>
        <begin position="311"/>
        <end position="335"/>
    </location>
</feature>
<dbReference type="Proteomes" id="UP000029558">
    <property type="component" value="Chromosome"/>
</dbReference>
<accession>A0A1L6TDI9</accession>
<feature type="transmembrane region" description="Helical" evidence="8">
    <location>
        <begin position="375"/>
        <end position="393"/>
    </location>
</feature>
<name>A0A1L6TDI9_PISSA</name>
<feature type="transmembrane region" description="Helical" evidence="8">
    <location>
        <begin position="283"/>
        <end position="305"/>
    </location>
</feature>
<evidence type="ECO:0000256" key="2">
    <source>
        <dbReference type="ARBA" id="ARBA00006236"/>
    </source>
</evidence>
<dbReference type="CDD" id="cd17320">
    <property type="entry name" value="MFS_MdfA_MDR_like"/>
    <property type="match status" value="1"/>
</dbReference>
<organism evidence="9 10">
    <name type="scientific">Piscirickettsia salmonis</name>
    <dbReference type="NCBI Taxonomy" id="1238"/>
    <lineage>
        <taxon>Bacteria</taxon>
        <taxon>Pseudomonadati</taxon>
        <taxon>Pseudomonadota</taxon>
        <taxon>Gammaproteobacteria</taxon>
        <taxon>Thiotrichales</taxon>
        <taxon>Piscirickettsiaceae</taxon>
        <taxon>Piscirickettsia</taxon>
    </lineage>
</organism>
<evidence type="ECO:0000256" key="6">
    <source>
        <dbReference type="ARBA" id="ARBA00022989"/>
    </source>
</evidence>
<dbReference type="PANTHER" id="PTHR43124">
    <property type="entry name" value="PURINE EFFLUX PUMP PBUE"/>
    <property type="match status" value="1"/>
</dbReference>
<dbReference type="InterPro" id="IPR036259">
    <property type="entry name" value="MFS_trans_sf"/>
</dbReference>
<dbReference type="PROSITE" id="PS50850">
    <property type="entry name" value="MFS"/>
    <property type="match status" value="1"/>
</dbReference>
<keyword evidence="6 8" id="KW-1133">Transmembrane helix</keyword>
<reference evidence="9 10" key="1">
    <citation type="journal article" date="2014" name="Genome Announc.">
        <title>Comparative Genome Analysis of Two Isolates of the Fish Pathogen Piscirickettsia salmonis from Different Hosts Reveals Major Differences in Virulence-Associated Secretion Systems.</title>
        <authorList>
            <person name="Bohle H."/>
            <person name="Henriquez P."/>
            <person name="Grothusen H."/>
            <person name="Navas E."/>
            <person name="Sandoval A."/>
            <person name="Bustamante F."/>
            <person name="Bustos P."/>
            <person name="Mancilla M."/>
        </authorList>
    </citation>
    <scope>NUCLEOTIDE SEQUENCE [LARGE SCALE GENOMIC DNA]</scope>
    <source>
        <strain evidence="10">B1-32597</strain>
    </source>
</reference>
<evidence type="ECO:0000256" key="4">
    <source>
        <dbReference type="ARBA" id="ARBA00022475"/>
    </source>
</evidence>
<dbReference type="GO" id="GO:1990961">
    <property type="term" value="P:xenobiotic detoxification by transmembrane export across the plasma membrane"/>
    <property type="evidence" value="ECO:0007669"/>
    <property type="project" value="InterPro"/>
</dbReference>
<dbReference type="PANTHER" id="PTHR43124:SF3">
    <property type="entry name" value="CHLORAMPHENICOL EFFLUX PUMP RV0191"/>
    <property type="match status" value="1"/>
</dbReference>
<keyword evidence="5 8" id="KW-0812">Transmembrane</keyword>
<comment type="caution">
    <text evidence="8">Lacks conserved residue(s) required for the propagation of feature annotation.</text>
</comment>
<evidence type="ECO:0000256" key="1">
    <source>
        <dbReference type="ARBA" id="ARBA00004651"/>
    </source>
</evidence>
<protein>
    <recommendedName>
        <fullName evidence="8">Bcr/CflA family efflux transporter</fullName>
    </recommendedName>
</protein>
<dbReference type="InterPro" id="IPR020846">
    <property type="entry name" value="MFS_dom"/>
</dbReference>
<feature type="transmembrane region" description="Helical" evidence="8">
    <location>
        <begin position="79"/>
        <end position="98"/>
    </location>
</feature>
<dbReference type="OrthoDB" id="5670831at2"/>
<gene>
    <name evidence="9" type="ORF">KU39_2329</name>
</gene>
<proteinExistence type="inferred from homology"/>
<evidence type="ECO:0000313" key="9">
    <source>
        <dbReference type="EMBL" id="ALB23507.1"/>
    </source>
</evidence>
<dbReference type="InterPro" id="IPR011701">
    <property type="entry name" value="MFS"/>
</dbReference>
<feature type="transmembrane region" description="Helical" evidence="8">
    <location>
        <begin position="141"/>
        <end position="163"/>
    </location>
</feature>
<keyword evidence="8" id="KW-0997">Cell inner membrane</keyword>
<comment type="subcellular location">
    <subcellularLocation>
        <location evidence="8">Cell inner membrane</location>
        <topology evidence="8">Multi-pass membrane protein</topology>
    </subcellularLocation>
    <subcellularLocation>
        <location evidence="1">Cell membrane</location>
        <topology evidence="1">Multi-pass membrane protein</topology>
    </subcellularLocation>
</comment>
<evidence type="ECO:0000313" key="10">
    <source>
        <dbReference type="Proteomes" id="UP000029558"/>
    </source>
</evidence>
<evidence type="ECO:0000256" key="7">
    <source>
        <dbReference type="ARBA" id="ARBA00023136"/>
    </source>
</evidence>
<feature type="transmembrane region" description="Helical" evidence="8">
    <location>
        <begin position="104"/>
        <end position="129"/>
    </location>
</feature>
<feature type="transmembrane region" description="Helical" evidence="8">
    <location>
        <begin position="169"/>
        <end position="187"/>
    </location>
</feature>
<dbReference type="GO" id="GO:0005886">
    <property type="term" value="C:plasma membrane"/>
    <property type="evidence" value="ECO:0007669"/>
    <property type="project" value="UniProtKB-SubCell"/>
</dbReference>
<dbReference type="InterPro" id="IPR050189">
    <property type="entry name" value="MFS_Efflux_Transporters"/>
</dbReference>
<dbReference type="EMBL" id="CP012508">
    <property type="protein sequence ID" value="ALB23507.1"/>
    <property type="molecule type" value="Genomic_DNA"/>
</dbReference>
<keyword evidence="3 8" id="KW-0813">Transport</keyword>
<sequence>MTVTTPCNRAKLTLFVSVIAVIAAAIETDLFIPSLPAMQHYYLASSNQIQLLISMNFLGLCISSLFYGPLADSYGRKPILLTGLVIFVFSAVGCVFSLSLSNIIFWRFIEGIGSGACFVVPGAVIFDLYSKEAAARILGTLNSITTIAMAASPLAGGFIHTQFGWRANFLFLAFIAILALLLAIFLIKESLPKKNRTPLHIKSITHGYYRLITHTESLSYLLIICCVFGAYMVYISGLSLIFVNHLHISESAFPYYQGAVLLAFAAISMACGRIIHFLGMKKALHYSTITMAIGAILLLFTGLFFANSALLITITMSIFAAGVALMLTIIFGNYMEVIPEIKGIASALCNALRLCAAALFVGLAGLLFTGTITPIAIFIFTLAIISTVVLVWLQRKKLHQQPKHPSHSHQSSHSTT</sequence>
<keyword evidence="4" id="KW-1003">Cell membrane</keyword>